<dbReference type="OrthoDB" id="10484817at2759"/>
<comment type="caution">
    <text evidence="1">The sequence shown here is derived from an EMBL/GenBank/DDBJ whole genome shotgun (WGS) entry which is preliminary data.</text>
</comment>
<evidence type="ECO:0000313" key="2">
    <source>
        <dbReference type="Proteomes" id="UP000789831"/>
    </source>
</evidence>
<name>A0A9N8ZUS1_9GLOM</name>
<dbReference type="Proteomes" id="UP000789831">
    <property type="component" value="Unassembled WGS sequence"/>
</dbReference>
<gene>
    <name evidence="1" type="ORF">AGERDE_LOCUS4565</name>
</gene>
<dbReference type="EMBL" id="CAJVPL010000535">
    <property type="protein sequence ID" value="CAG8507447.1"/>
    <property type="molecule type" value="Genomic_DNA"/>
</dbReference>
<organism evidence="1 2">
    <name type="scientific">Ambispora gerdemannii</name>
    <dbReference type="NCBI Taxonomy" id="144530"/>
    <lineage>
        <taxon>Eukaryota</taxon>
        <taxon>Fungi</taxon>
        <taxon>Fungi incertae sedis</taxon>
        <taxon>Mucoromycota</taxon>
        <taxon>Glomeromycotina</taxon>
        <taxon>Glomeromycetes</taxon>
        <taxon>Archaeosporales</taxon>
        <taxon>Ambisporaceae</taxon>
        <taxon>Ambispora</taxon>
    </lineage>
</organism>
<accession>A0A9N8ZUS1</accession>
<reference evidence="1" key="1">
    <citation type="submission" date="2021-06" db="EMBL/GenBank/DDBJ databases">
        <authorList>
            <person name="Kallberg Y."/>
            <person name="Tangrot J."/>
            <person name="Rosling A."/>
        </authorList>
    </citation>
    <scope>NUCLEOTIDE SEQUENCE</scope>
    <source>
        <strain evidence="1">MT106</strain>
    </source>
</reference>
<sequence length="142" mass="16339">MQFIYHRDRDTEVENLFVHVELDHYHIPRAPSIVVMELSVEKGQEQQKETCSFPFESDEFSNYICENQDISLCNFKDQLHDKGTDKEESISTPTNTMAEYEKSQLMLNVQDVENISAVILNIFDSLGRDRGGEEGGTEDNQS</sequence>
<dbReference type="AlphaFoldDB" id="A0A9N8ZUS1"/>
<proteinExistence type="predicted"/>
<evidence type="ECO:0000313" key="1">
    <source>
        <dbReference type="EMBL" id="CAG8507447.1"/>
    </source>
</evidence>
<keyword evidence="2" id="KW-1185">Reference proteome</keyword>
<protein>
    <submittedName>
        <fullName evidence="1">5690_t:CDS:1</fullName>
    </submittedName>
</protein>